<feature type="compositionally biased region" description="Low complexity" evidence="16">
    <location>
        <begin position="138"/>
        <end position="151"/>
    </location>
</feature>
<evidence type="ECO:0000256" key="7">
    <source>
        <dbReference type="ARBA" id="ARBA00022692"/>
    </source>
</evidence>
<comment type="subcellular location">
    <subcellularLocation>
        <location evidence="1">Membrane</location>
        <topology evidence="1">Single-pass type I membrane protein</topology>
    </subcellularLocation>
    <subcellularLocation>
        <location evidence="2">Secreted</location>
        <location evidence="2">Extracellular exosome</location>
    </subcellularLocation>
</comment>
<dbReference type="SMART" id="SM00294">
    <property type="entry name" value="4.1m"/>
    <property type="match status" value="1"/>
</dbReference>
<dbReference type="GO" id="GO:0005576">
    <property type="term" value="C:extracellular region"/>
    <property type="evidence" value="ECO:0007669"/>
    <property type="project" value="UniProtKB-SubCell"/>
</dbReference>
<evidence type="ECO:0000256" key="14">
    <source>
        <dbReference type="ARBA" id="ARBA00045247"/>
    </source>
</evidence>
<evidence type="ECO:0000313" key="20">
    <source>
        <dbReference type="Proteomes" id="UP001159641"/>
    </source>
</evidence>
<evidence type="ECO:0000256" key="5">
    <source>
        <dbReference type="ARBA" id="ARBA00022525"/>
    </source>
</evidence>
<evidence type="ECO:0000256" key="16">
    <source>
        <dbReference type="SAM" id="MobiDB-lite"/>
    </source>
</evidence>
<dbReference type="InterPro" id="IPR001050">
    <property type="entry name" value="Syndecan"/>
</dbReference>
<evidence type="ECO:0000259" key="18">
    <source>
        <dbReference type="SMART" id="SM00294"/>
    </source>
</evidence>
<dbReference type="Proteomes" id="UP001159641">
    <property type="component" value="Unassembled WGS sequence"/>
</dbReference>
<comment type="similarity">
    <text evidence="3">Belongs to the syndecan proteoglycan family.</text>
</comment>
<dbReference type="InterPro" id="IPR027789">
    <property type="entry name" value="Syndecan/Neurexin_dom"/>
</dbReference>
<dbReference type="GO" id="GO:0016477">
    <property type="term" value="P:cell migration"/>
    <property type="evidence" value="ECO:0007669"/>
    <property type="project" value="TreeGrafter"/>
</dbReference>
<feature type="compositionally biased region" description="Low complexity" evidence="16">
    <location>
        <begin position="104"/>
        <end position="128"/>
    </location>
</feature>
<evidence type="ECO:0000256" key="12">
    <source>
        <dbReference type="ARBA" id="ARBA00023180"/>
    </source>
</evidence>
<dbReference type="EMBL" id="JAIQCJ010001387">
    <property type="protein sequence ID" value="KAJ8789852.1"/>
    <property type="molecule type" value="Genomic_DNA"/>
</dbReference>
<keyword evidence="20" id="KW-1185">Reference proteome</keyword>
<evidence type="ECO:0000256" key="11">
    <source>
        <dbReference type="ARBA" id="ARBA00023136"/>
    </source>
</evidence>
<dbReference type="PANTHER" id="PTHR10915:SF5">
    <property type="entry name" value="SYNDECAN-1"/>
    <property type="match status" value="1"/>
</dbReference>
<keyword evidence="9" id="KW-0654">Proteoglycan</keyword>
<feature type="compositionally biased region" description="Basic and acidic residues" evidence="16">
    <location>
        <begin position="320"/>
        <end position="329"/>
    </location>
</feature>
<evidence type="ECO:0000256" key="13">
    <source>
        <dbReference type="ARBA" id="ARBA00023207"/>
    </source>
</evidence>
<keyword evidence="6" id="KW-0597">Phosphoprotein</keyword>
<gene>
    <name evidence="19" type="ORF">J1605_021550</name>
</gene>
<feature type="compositionally biased region" description="Polar residues" evidence="16">
    <location>
        <begin position="202"/>
        <end position="211"/>
    </location>
</feature>
<dbReference type="GO" id="GO:0016020">
    <property type="term" value="C:membrane"/>
    <property type="evidence" value="ECO:0007669"/>
    <property type="project" value="UniProtKB-SubCell"/>
</dbReference>
<keyword evidence="8" id="KW-0732">Signal</keyword>
<keyword evidence="5" id="KW-0964">Secreted</keyword>
<organism evidence="19 20">
    <name type="scientific">Eschrichtius robustus</name>
    <name type="common">California gray whale</name>
    <name type="synonym">Eschrichtius gibbosus</name>
    <dbReference type="NCBI Taxonomy" id="9764"/>
    <lineage>
        <taxon>Eukaryota</taxon>
        <taxon>Metazoa</taxon>
        <taxon>Chordata</taxon>
        <taxon>Craniata</taxon>
        <taxon>Vertebrata</taxon>
        <taxon>Euteleostomi</taxon>
        <taxon>Mammalia</taxon>
        <taxon>Eutheria</taxon>
        <taxon>Laurasiatheria</taxon>
        <taxon>Artiodactyla</taxon>
        <taxon>Whippomorpha</taxon>
        <taxon>Cetacea</taxon>
        <taxon>Mysticeti</taxon>
        <taxon>Eschrichtiidae</taxon>
        <taxon>Eschrichtius</taxon>
    </lineage>
</organism>
<feature type="compositionally biased region" description="Basic and acidic residues" evidence="16">
    <location>
        <begin position="190"/>
        <end position="201"/>
    </location>
</feature>
<feature type="domain" description="Neurexin/syndecan/glycophorin C" evidence="18">
    <location>
        <begin position="312"/>
        <end position="330"/>
    </location>
</feature>
<reference evidence="19 20" key="1">
    <citation type="submission" date="2022-11" db="EMBL/GenBank/DDBJ databases">
        <title>Whole genome sequence of Eschrichtius robustus ER-17-0199.</title>
        <authorList>
            <person name="Bruniche-Olsen A."/>
            <person name="Black A.N."/>
            <person name="Fields C.J."/>
            <person name="Walden K."/>
            <person name="Dewoody J.A."/>
        </authorList>
    </citation>
    <scope>NUCLEOTIDE SEQUENCE [LARGE SCALE GENOMIC DNA]</scope>
    <source>
        <strain evidence="19">ER-17-0199</strain>
        <tissue evidence="19">Blubber</tissue>
    </source>
</reference>
<feature type="compositionally biased region" description="Low complexity" evidence="16">
    <location>
        <begin position="172"/>
        <end position="182"/>
    </location>
</feature>
<feature type="compositionally biased region" description="Acidic residues" evidence="16">
    <location>
        <begin position="51"/>
        <end position="61"/>
    </location>
</feature>
<feature type="transmembrane region" description="Helical" evidence="17">
    <location>
        <begin position="289"/>
        <end position="313"/>
    </location>
</feature>
<dbReference type="PANTHER" id="PTHR10915">
    <property type="entry name" value="SYNDECAN"/>
    <property type="match status" value="1"/>
</dbReference>
<evidence type="ECO:0000256" key="6">
    <source>
        <dbReference type="ARBA" id="ARBA00022553"/>
    </source>
</evidence>
<feature type="compositionally biased region" description="Basic and acidic residues" evidence="16">
    <location>
        <begin position="154"/>
        <end position="166"/>
    </location>
</feature>
<keyword evidence="10 17" id="KW-1133">Transmembrane helix</keyword>
<dbReference type="Pfam" id="PF01034">
    <property type="entry name" value="Syndecan"/>
    <property type="match status" value="1"/>
</dbReference>
<comment type="function">
    <text evidence="14">Cell surface proteoglycan that contains both heparan sulfate and chondroitin sulfate and that links the cytoskeleton to the interstitial matrix. Regulates exosome biogenesis in concert with SDCBP and PDCD6IP. Able to induce its own expression in dental mesenchymal cells and also in the neighboring dental epithelial cells via an MSX1-mediated pathway.</text>
</comment>
<dbReference type="GO" id="GO:0009986">
    <property type="term" value="C:cell surface"/>
    <property type="evidence" value="ECO:0007669"/>
    <property type="project" value="TreeGrafter"/>
</dbReference>
<keyword evidence="7 17" id="KW-0812">Transmembrane</keyword>
<proteinExistence type="inferred from homology"/>
<evidence type="ECO:0000256" key="8">
    <source>
        <dbReference type="ARBA" id="ARBA00022729"/>
    </source>
</evidence>
<feature type="region of interest" description="Disordered" evidence="16">
    <location>
        <begin position="46"/>
        <end position="280"/>
    </location>
</feature>
<comment type="subunit">
    <text evidence="15">Interacts with CDCP1. Interacts (via C-terminus) with TIAM1 (via PDZ domain). Interacts with MDK.</text>
</comment>
<name>A0AB34HEQ3_ESCRO</name>
<evidence type="ECO:0000256" key="17">
    <source>
        <dbReference type="SAM" id="Phobius"/>
    </source>
</evidence>
<evidence type="ECO:0000256" key="4">
    <source>
        <dbReference type="ARBA" id="ARBA00018139"/>
    </source>
</evidence>
<keyword evidence="11 17" id="KW-0472">Membrane</keyword>
<evidence type="ECO:0000256" key="1">
    <source>
        <dbReference type="ARBA" id="ARBA00004479"/>
    </source>
</evidence>
<evidence type="ECO:0000256" key="2">
    <source>
        <dbReference type="ARBA" id="ARBA00004550"/>
    </source>
</evidence>
<keyword evidence="12" id="KW-0325">Glycoprotein</keyword>
<dbReference type="InterPro" id="IPR003585">
    <property type="entry name" value="Neurexin-like"/>
</dbReference>
<accession>A0AB34HEQ3</accession>
<evidence type="ECO:0000313" key="19">
    <source>
        <dbReference type="EMBL" id="KAJ8789852.1"/>
    </source>
</evidence>
<comment type="caution">
    <text evidence="19">The sequence shown here is derived from an EMBL/GenBank/DDBJ whole genome shotgun (WGS) entry which is preliminary data.</text>
</comment>
<evidence type="ECO:0000256" key="10">
    <source>
        <dbReference type="ARBA" id="ARBA00022989"/>
    </source>
</evidence>
<evidence type="ECO:0000256" key="9">
    <source>
        <dbReference type="ARBA" id="ARBA00022974"/>
    </source>
</evidence>
<dbReference type="AlphaFoldDB" id="A0AB34HEQ3"/>
<sequence>MHVLRARAEEAPSSLPVCSRAPPALSCTHHPSAGPSLTWFLQTVAVNVPPEDQDGSGDDSDNFSGSGAGALPDITLSQQTPSTWKDKGLLTAMPTAPEPSRPDTTATSTSTSATSTSTSTSATSTSTSILPTGEQPEEGGVVLLAEVEPGLTAQEKEATHPPRETTLHPTTHRASTARATTAQGPATSHPHRDVQPDHHETSAPTGHSQPEPQAPSVEDGSSSATEKAAEDEASTQLPGGEDSGEQDFTFDVSAENSAGATVEPGQRNGPPGDPGATGASQGLLDRKEVLGGVIAGGLVGLIFAVCLVGFLLYRVKKKDEGSYSLEEPKQANGGAYQKPSKQEEFYA</sequence>
<evidence type="ECO:0000256" key="3">
    <source>
        <dbReference type="ARBA" id="ARBA00005343"/>
    </source>
</evidence>
<evidence type="ECO:0000256" key="15">
    <source>
        <dbReference type="ARBA" id="ARBA00046939"/>
    </source>
</evidence>
<keyword evidence="13" id="KW-0357">Heparan sulfate</keyword>
<feature type="region of interest" description="Disordered" evidence="16">
    <location>
        <begin position="320"/>
        <end position="347"/>
    </location>
</feature>
<protein>
    <recommendedName>
        <fullName evidence="4">Syndecan-1</fullName>
    </recommendedName>
</protein>